<dbReference type="Gene3D" id="3.40.50.150">
    <property type="entry name" value="Vaccinia Virus protein VP39"/>
    <property type="match status" value="1"/>
</dbReference>
<evidence type="ECO:0000256" key="3">
    <source>
        <dbReference type="ARBA" id="ARBA00020987"/>
    </source>
</evidence>
<dbReference type="AlphaFoldDB" id="A0A2G5VEN0"/>
<evidence type="ECO:0000256" key="9">
    <source>
        <dbReference type="ARBA" id="ARBA00029821"/>
    </source>
</evidence>
<dbReference type="PANTHER" id="PTHR21451">
    <property type="entry name" value="HISTONE H3 METHYLTRANSFERASE"/>
    <property type="match status" value="1"/>
</dbReference>
<gene>
    <name evidence="14" type="primary">Cni-dot-1.1</name>
    <name evidence="14" type="synonym">Cnig_chr_I.g1208</name>
    <name evidence="14" type="ORF">B9Z55_001208</name>
</gene>
<feature type="compositionally biased region" description="Basic and acidic residues" evidence="12">
    <location>
        <begin position="365"/>
        <end position="379"/>
    </location>
</feature>
<dbReference type="EMBL" id="PDUG01000001">
    <property type="protein sequence ID" value="PIC50213.1"/>
    <property type="molecule type" value="Genomic_DNA"/>
</dbReference>
<comment type="subcellular location">
    <subcellularLocation>
        <location evidence="1 11">Nucleus</location>
    </subcellularLocation>
</comment>
<dbReference type="GO" id="GO:0006281">
    <property type="term" value="P:DNA repair"/>
    <property type="evidence" value="ECO:0007669"/>
    <property type="project" value="TreeGrafter"/>
</dbReference>
<dbReference type="GO" id="GO:0032259">
    <property type="term" value="P:methylation"/>
    <property type="evidence" value="ECO:0007669"/>
    <property type="project" value="UniProtKB-KW"/>
</dbReference>
<organism evidence="14 15">
    <name type="scientific">Caenorhabditis nigoni</name>
    <dbReference type="NCBI Taxonomy" id="1611254"/>
    <lineage>
        <taxon>Eukaryota</taxon>
        <taxon>Metazoa</taxon>
        <taxon>Ecdysozoa</taxon>
        <taxon>Nematoda</taxon>
        <taxon>Chromadorea</taxon>
        <taxon>Rhabditida</taxon>
        <taxon>Rhabditina</taxon>
        <taxon>Rhabditomorpha</taxon>
        <taxon>Rhabditoidea</taxon>
        <taxon>Rhabditidae</taxon>
        <taxon>Peloderinae</taxon>
        <taxon>Caenorhabditis</taxon>
    </lineage>
</organism>
<accession>A0A2G5VEN0</accession>
<feature type="compositionally biased region" description="Basic and acidic residues" evidence="12">
    <location>
        <begin position="840"/>
        <end position="856"/>
    </location>
</feature>
<dbReference type="STRING" id="1611254.A0A2G5VEN0"/>
<dbReference type="Proteomes" id="UP000230233">
    <property type="component" value="Chromosome I"/>
</dbReference>
<comment type="catalytic activity">
    <reaction evidence="10 11">
        <text>L-lysyl(79)-[histone H3] + 3 S-adenosyl-L-methionine = N(6),N(6),N(6)-trimethyl-L-lysyl(79)-[histone H3] + 3 S-adenosyl-L-homocysteine + 3 H(+)</text>
        <dbReference type="Rhea" id="RHEA:60328"/>
        <dbReference type="Rhea" id="RHEA-COMP:15549"/>
        <dbReference type="Rhea" id="RHEA-COMP:15552"/>
        <dbReference type="ChEBI" id="CHEBI:15378"/>
        <dbReference type="ChEBI" id="CHEBI:29969"/>
        <dbReference type="ChEBI" id="CHEBI:57856"/>
        <dbReference type="ChEBI" id="CHEBI:59789"/>
        <dbReference type="ChEBI" id="CHEBI:61961"/>
        <dbReference type="EC" id="2.1.1.360"/>
    </reaction>
</comment>
<feature type="domain" description="DOT1" evidence="13">
    <location>
        <begin position="50"/>
        <end position="365"/>
    </location>
</feature>
<comment type="caution">
    <text evidence="14">The sequence shown here is derived from an EMBL/GenBank/DDBJ whole genome shotgun (WGS) entry which is preliminary data.</text>
</comment>
<evidence type="ECO:0000256" key="8">
    <source>
        <dbReference type="ARBA" id="ARBA00023242"/>
    </source>
</evidence>
<evidence type="ECO:0000256" key="11">
    <source>
        <dbReference type="RuleBase" id="RU271113"/>
    </source>
</evidence>
<feature type="region of interest" description="Disordered" evidence="12">
    <location>
        <begin position="365"/>
        <end position="522"/>
    </location>
</feature>
<feature type="region of interest" description="Disordered" evidence="12">
    <location>
        <begin position="1"/>
        <end position="29"/>
    </location>
</feature>
<comment type="similarity">
    <text evidence="11">Belongs to the class I-like SAM-binding methyltransferase superfamily. DOT1 family.</text>
</comment>
<keyword evidence="8 11" id="KW-0539">Nucleus</keyword>
<feature type="compositionally biased region" description="Pro residues" evidence="12">
    <location>
        <begin position="488"/>
        <end position="498"/>
    </location>
</feature>
<evidence type="ECO:0000313" key="14">
    <source>
        <dbReference type="EMBL" id="PIC50213.1"/>
    </source>
</evidence>
<feature type="compositionally biased region" description="Polar residues" evidence="12">
    <location>
        <begin position="865"/>
        <end position="874"/>
    </location>
</feature>
<evidence type="ECO:0000256" key="10">
    <source>
        <dbReference type="ARBA" id="ARBA00047770"/>
    </source>
</evidence>
<dbReference type="OrthoDB" id="443402at2759"/>
<comment type="function">
    <text evidence="11">Histone methyltransferase that specifically trimethylates histone H3 to form H3K79me3. This methylation is required for telomere silencing and for the pachytene checkpoint during the meiotic cell cycle by allowing the recruitment of RAD9 to double strand breaks. Nucleosomes are preferred as substrate compared to free histone.</text>
</comment>
<dbReference type="GO" id="GO:0140956">
    <property type="term" value="F:histone H3K79 trimethyltransferase activity"/>
    <property type="evidence" value="ECO:0007669"/>
    <property type="project" value="UniProtKB-EC"/>
</dbReference>
<dbReference type="CDD" id="cd02440">
    <property type="entry name" value="AdoMet_MTases"/>
    <property type="match status" value="1"/>
</dbReference>
<dbReference type="GO" id="GO:0035097">
    <property type="term" value="C:histone methyltransferase complex"/>
    <property type="evidence" value="ECO:0007669"/>
    <property type="project" value="UniProtKB-ARBA"/>
</dbReference>
<keyword evidence="6 11" id="KW-0949">S-adenosyl-L-methionine</keyword>
<evidence type="ECO:0000256" key="6">
    <source>
        <dbReference type="ARBA" id="ARBA00022691"/>
    </source>
</evidence>
<keyword evidence="5 11" id="KW-0808">Transferase</keyword>
<feature type="compositionally biased region" description="Polar residues" evidence="12">
    <location>
        <begin position="380"/>
        <end position="390"/>
    </location>
</feature>
<evidence type="ECO:0000256" key="2">
    <source>
        <dbReference type="ARBA" id="ARBA00012190"/>
    </source>
</evidence>
<sequence>MSEADAGRIEESPSREVGEPVDAMPVNDRRSSSVEVVNGDMLLLHSIFYQGKTLKLAGTHTHIYNVVFRILKHVCKKVAQLTVAFPAGWDADKPDSAKVASLCKIYNRVAKPFASAWSGSYNTDTLDDWGERNCTQKVAIDITTYAYELAVPRPADLNTYYKSFTSETYGETNLEQMASIIDELNIGPQDVLVDLGSGIGQLVCFTAAYAKCRKTVGIELSQTPANYASDLGDYFKKLMNHFGKTYGRFEHYQGDFLNPKFKKLICEEATVIFINNFAFSPELMFRITNELLQDLKHGTRIVTTKPFGDHKKELTVRSVGDINAISHTVELKSLEYGVSWTSKQVTFWLTTMDHTKLIRYYEEERRKKLDPSGSRERSQTEQATASQHSPKWNEPDTDYSPPTKKPKKEKKEHKNTADSSFSEKRDHSGKDPEKKKKKKDGSKDIPISSKPMKTPKKERDSHTASKHSDTPTAHRSSISSTPHSIPSQPKPTAPPPSMSTPQQPAEKLVKSEEPELTETLHGADLAAKYRNALNTIKEVAASSSEAAAIQEAIESVLHQRNSPPQLTQTHNSMSYNPAQNAPAPAYQPAPAAPPQQLQQPNMVQPCSEIVPEQRHTFMIPPTDPLYDIIVSYYFEFKKYLNAAKNGESDLLNSLRQDIEAEKNRRIELNESAASTNCQIDELLSAGVHVLKRLLDQLGMMGVQDVSELLSGSKQIVTQHKALSTNVAQLEQAVAIEEEKLRTLGAPDALKYYNEAMNQNVETEKLLQLIIASRPANFVPQTALDKYFSSDSKVSPSSRRARQPKPKQGRSGKRGNSSGRKSDAPAEDVDLEIQQFVQHAMKVDNAVKERERKERPPRQGRPALSNPVQAPSTSK</sequence>
<feature type="region of interest" description="Disordered" evidence="12">
    <location>
        <begin position="560"/>
        <end position="598"/>
    </location>
</feature>
<dbReference type="FunFam" id="3.40.50.150:FF:000033">
    <property type="entry name" value="Histone-lysine N-methyltransferase, H3 lysine-79 specific"/>
    <property type="match status" value="1"/>
</dbReference>
<dbReference type="EC" id="2.1.1.360" evidence="2 11"/>
<dbReference type="Pfam" id="PF08123">
    <property type="entry name" value="DOT1"/>
    <property type="match status" value="1"/>
</dbReference>
<dbReference type="InterPro" id="IPR025789">
    <property type="entry name" value="DOT1_dom"/>
</dbReference>
<evidence type="ECO:0000256" key="4">
    <source>
        <dbReference type="ARBA" id="ARBA00022603"/>
    </source>
</evidence>
<feature type="compositionally biased region" description="Low complexity" evidence="12">
    <location>
        <begin position="476"/>
        <end position="487"/>
    </location>
</feature>
<evidence type="ECO:0000256" key="5">
    <source>
        <dbReference type="ARBA" id="ARBA00022679"/>
    </source>
</evidence>
<evidence type="ECO:0000313" key="15">
    <source>
        <dbReference type="Proteomes" id="UP000230233"/>
    </source>
</evidence>
<protein>
    <recommendedName>
        <fullName evidence="3 11">Histone-lysine N-methyltransferase, H3 lysine-79 specific</fullName>
        <ecNumber evidence="2 11">2.1.1.360</ecNumber>
    </recommendedName>
    <alternativeName>
        <fullName evidence="9 11">Histone H3-K79 methyltransferase</fullName>
    </alternativeName>
</protein>
<feature type="compositionally biased region" description="Low complexity" evidence="12">
    <location>
        <begin position="788"/>
        <end position="797"/>
    </location>
</feature>
<comment type="miscellaneous">
    <text evidence="11">In contrast to other lysine histone methyltransferases, it does not contain a SET domain, suggesting the existence of another mechanism for methylation of lysine residues of histones.</text>
</comment>
<evidence type="ECO:0000256" key="1">
    <source>
        <dbReference type="ARBA" id="ARBA00004123"/>
    </source>
</evidence>
<dbReference type="InterPro" id="IPR030445">
    <property type="entry name" value="H3-K79_meTrfase"/>
</dbReference>
<reference evidence="15" key="1">
    <citation type="submission" date="2017-10" db="EMBL/GenBank/DDBJ databases">
        <title>Rapid genome shrinkage in a self-fertile nematode reveals novel sperm competition proteins.</title>
        <authorList>
            <person name="Yin D."/>
            <person name="Schwarz E.M."/>
            <person name="Thomas C.G."/>
            <person name="Felde R.L."/>
            <person name="Korf I.F."/>
            <person name="Cutter A.D."/>
            <person name="Schartner C.M."/>
            <person name="Ralston E.J."/>
            <person name="Meyer B.J."/>
            <person name="Haag E.S."/>
        </authorList>
    </citation>
    <scope>NUCLEOTIDE SEQUENCE [LARGE SCALE GENOMIC DNA]</scope>
    <source>
        <strain evidence="15">JU1422</strain>
    </source>
</reference>
<keyword evidence="15" id="KW-1185">Reference proteome</keyword>
<feature type="compositionally biased region" description="Basic and acidic residues" evidence="12">
    <location>
        <begin position="1"/>
        <end position="18"/>
    </location>
</feature>
<evidence type="ECO:0000259" key="13">
    <source>
        <dbReference type="PROSITE" id="PS51569"/>
    </source>
</evidence>
<evidence type="ECO:0000256" key="7">
    <source>
        <dbReference type="ARBA" id="ARBA00022853"/>
    </source>
</evidence>
<dbReference type="SUPFAM" id="SSF53335">
    <property type="entry name" value="S-adenosyl-L-methionine-dependent methyltransferases"/>
    <property type="match status" value="1"/>
</dbReference>
<proteinExistence type="inferred from homology"/>
<feature type="compositionally biased region" description="Polar residues" evidence="12">
    <location>
        <begin position="560"/>
        <end position="575"/>
    </location>
</feature>
<feature type="compositionally biased region" description="Basic residues" evidence="12">
    <location>
        <begin position="798"/>
        <end position="812"/>
    </location>
</feature>
<feature type="region of interest" description="Disordered" evidence="12">
    <location>
        <begin position="787"/>
        <end position="874"/>
    </location>
</feature>
<keyword evidence="4 11" id="KW-0489">Methyltransferase</keyword>
<dbReference type="GO" id="GO:0000077">
    <property type="term" value="P:DNA damage checkpoint signaling"/>
    <property type="evidence" value="ECO:0007669"/>
    <property type="project" value="TreeGrafter"/>
</dbReference>
<evidence type="ECO:0000256" key="12">
    <source>
        <dbReference type="SAM" id="MobiDB-lite"/>
    </source>
</evidence>
<feature type="compositionally biased region" description="Basic and acidic residues" evidence="12">
    <location>
        <begin position="412"/>
        <end position="434"/>
    </location>
</feature>
<feature type="compositionally biased region" description="Basic and acidic residues" evidence="12">
    <location>
        <begin position="455"/>
        <end position="469"/>
    </location>
</feature>
<dbReference type="PANTHER" id="PTHR21451:SF0">
    <property type="entry name" value="HISTONE-LYSINE N-METHYLTRANSFERASE, H3 LYSINE-79 SPECIFIC"/>
    <property type="match status" value="1"/>
</dbReference>
<dbReference type="PROSITE" id="PS51569">
    <property type="entry name" value="DOT1"/>
    <property type="match status" value="1"/>
</dbReference>
<name>A0A2G5VEN0_9PELO</name>
<keyword evidence="7 11" id="KW-0156">Chromatin regulator</keyword>
<dbReference type="InterPro" id="IPR029063">
    <property type="entry name" value="SAM-dependent_MTases_sf"/>
</dbReference>